<dbReference type="Gene3D" id="1.20.120.530">
    <property type="entry name" value="GntR ligand-binding domain-like"/>
    <property type="match status" value="1"/>
</dbReference>
<gene>
    <name evidence="5" type="ORF">SAMN05216275_14026</name>
</gene>
<protein>
    <submittedName>
        <fullName evidence="5">Transcriptional regulator, GntR family</fullName>
    </submittedName>
</protein>
<dbReference type="PROSITE" id="PS50949">
    <property type="entry name" value="HTH_GNTR"/>
    <property type="match status" value="1"/>
</dbReference>
<dbReference type="EMBL" id="FOQY01000040">
    <property type="protein sequence ID" value="SFK89959.1"/>
    <property type="molecule type" value="Genomic_DNA"/>
</dbReference>
<accession>A0A1I4DAN1</accession>
<dbReference type="Pfam" id="PF07729">
    <property type="entry name" value="FCD"/>
    <property type="match status" value="1"/>
</dbReference>
<dbReference type="InterPro" id="IPR008920">
    <property type="entry name" value="TF_FadR/GntR_C"/>
</dbReference>
<dbReference type="CDD" id="cd07377">
    <property type="entry name" value="WHTH_GntR"/>
    <property type="match status" value="1"/>
</dbReference>
<dbReference type="InterPro" id="IPR011711">
    <property type="entry name" value="GntR_C"/>
</dbReference>
<organism evidence="5 6">
    <name type="scientific">Streptosporangium canum</name>
    <dbReference type="NCBI Taxonomy" id="324952"/>
    <lineage>
        <taxon>Bacteria</taxon>
        <taxon>Bacillati</taxon>
        <taxon>Actinomycetota</taxon>
        <taxon>Actinomycetes</taxon>
        <taxon>Streptosporangiales</taxon>
        <taxon>Streptosporangiaceae</taxon>
        <taxon>Streptosporangium</taxon>
    </lineage>
</organism>
<evidence type="ECO:0000256" key="2">
    <source>
        <dbReference type="ARBA" id="ARBA00023125"/>
    </source>
</evidence>
<evidence type="ECO:0000256" key="3">
    <source>
        <dbReference type="ARBA" id="ARBA00023163"/>
    </source>
</evidence>
<dbReference type="GeneID" id="96302869"/>
<reference evidence="6" key="1">
    <citation type="submission" date="2016-10" db="EMBL/GenBank/DDBJ databases">
        <authorList>
            <person name="Varghese N."/>
            <person name="Submissions S."/>
        </authorList>
    </citation>
    <scope>NUCLEOTIDE SEQUENCE [LARGE SCALE GENOMIC DNA]</scope>
    <source>
        <strain evidence="6">CGMCC 4.2126</strain>
    </source>
</reference>
<evidence type="ECO:0000313" key="6">
    <source>
        <dbReference type="Proteomes" id="UP000199111"/>
    </source>
</evidence>
<dbReference type="SUPFAM" id="SSF48008">
    <property type="entry name" value="GntR ligand-binding domain-like"/>
    <property type="match status" value="1"/>
</dbReference>
<sequence length="226" mass="24809">MTEMFPPPERPQPFRTKAELAAEHIKQMIMSGQAPPGTKILTRVVAQAVGISDTPVREAIKQLVSEEWLVERPHIGAVVADFTVENVRELYGIRAALASLALQLHPAPLSGQRLLAIDEVLAASAVAIDGGDVASFARLNRRFHSLICDTEQSRLVHRMLVGLWSKTETAQRGFRLVPWRLPKSHAEHVAIRDALVEGDIARASELQHAHETAAMNALIEAMDGET</sequence>
<evidence type="ECO:0000256" key="1">
    <source>
        <dbReference type="ARBA" id="ARBA00023015"/>
    </source>
</evidence>
<dbReference type="InterPro" id="IPR036390">
    <property type="entry name" value="WH_DNA-bd_sf"/>
</dbReference>
<dbReference type="PANTHER" id="PTHR43537">
    <property type="entry name" value="TRANSCRIPTIONAL REGULATOR, GNTR FAMILY"/>
    <property type="match status" value="1"/>
</dbReference>
<keyword evidence="3" id="KW-0804">Transcription</keyword>
<proteinExistence type="predicted"/>
<dbReference type="InterPro" id="IPR036388">
    <property type="entry name" value="WH-like_DNA-bd_sf"/>
</dbReference>
<dbReference type="GO" id="GO:0003677">
    <property type="term" value="F:DNA binding"/>
    <property type="evidence" value="ECO:0007669"/>
    <property type="project" value="UniProtKB-KW"/>
</dbReference>
<dbReference type="GO" id="GO:0003700">
    <property type="term" value="F:DNA-binding transcription factor activity"/>
    <property type="evidence" value="ECO:0007669"/>
    <property type="project" value="InterPro"/>
</dbReference>
<dbReference type="RefSeq" id="WP_093891394.1">
    <property type="nucleotide sequence ID" value="NZ_FOQY01000040.1"/>
</dbReference>
<evidence type="ECO:0000313" key="5">
    <source>
        <dbReference type="EMBL" id="SFK89959.1"/>
    </source>
</evidence>
<keyword evidence="6" id="KW-1185">Reference proteome</keyword>
<dbReference type="InterPro" id="IPR000524">
    <property type="entry name" value="Tscrpt_reg_HTH_GntR"/>
</dbReference>
<dbReference type="SMART" id="SM00345">
    <property type="entry name" value="HTH_GNTR"/>
    <property type="match status" value="1"/>
</dbReference>
<dbReference type="Pfam" id="PF00392">
    <property type="entry name" value="GntR"/>
    <property type="match status" value="1"/>
</dbReference>
<dbReference type="PANTHER" id="PTHR43537:SF24">
    <property type="entry name" value="GLUCONATE OPERON TRANSCRIPTIONAL REPRESSOR"/>
    <property type="match status" value="1"/>
</dbReference>
<dbReference type="Proteomes" id="UP000199111">
    <property type="component" value="Unassembled WGS sequence"/>
</dbReference>
<dbReference type="AlphaFoldDB" id="A0A1I4DAN1"/>
<dbReference type="Gene3D" id="1.10.10.10">
    <property type="entry name" value="Winged helix-like DNA-binding domain superfamily/Winged helix DNA-binding domain"/>
    <property type="match status" value="1"/>
</dbReference>
<dbReference type="SUPFAM" id="SSF46785">
    <property type="entry name" value="Winged helix' DNA-binding domain"/>
    <property type="match status" value="1"/>
</dbReference>
<feature type="domain" description="HTH gntR-type" evidence="4">
    <location>
        <begin position="15"/>
        <end position="82"/>
    </location>
</feature>
<name>A0A1I4DAN1_9ACTN</name>
<keyword evidence="1" id="KW-0805">Transcription regulation</keyword>
<keyword evidence="2" id="KW-0238">DNA-binding</keyword>
<evidence type="ECO:0000259" key="4">
    <source>
        <dbReference type="PROSITE" id="PS50949"/>
    </source>
</evidence>
<dbReference type="SMART" id="SM00895">
    <property type="entry name" value="FCD"/>
    <property type="match status" value="1"/>
</dbReference>